<protein>
    <submittedName>
        <fullName evidence="1">Uncharacterized protein</fullName>
    </submittedName>
</protein>
<organism evidence="1 2">
    <name type="scientific">Aeropyrum pernix (strain ATCC 700893 / DSM 11879 / JCM 9820 / NBRC 100138 / K1)</name>
    <dbReference type="NCBI Taxonomy" id="272557"/>
    <lineage>
        <taxon>Archaea</taxon>
        <taxon>Thermoproteota</taxon>
        <taxon>Thermoprotei</taxon>
        <taxon>Desulfurococcales</taxon>
        <taxon>Desulfurococcaceae</taxon>
        <taxon>Aeropyrum</taxon>
    </lineage>
</organism>
<dbReference type="Proteomes" id="UP000002518">
    <property type="component" value="Chromosome"/>
</dbReference>
<proteinExistence type="predicted"/>
<keyword evidence="2" id="KW-1185">Reference proteome</keyword>
<name>Q9YDV1_AERPE</name>
<dbReference type="EMBL" id="BA000002">
    <property type="protein sequence ID" value="BAA79796.2"/>
    <property type="molecule type" value="Genomic_DNA"/>
</dbReference>
<dbReference type="STRING" id="272557.APE_0816a.1"/>
<dbReference type="KEGG" id="ape:APE_0816a.1"/>
<dbReference type="EnsemblBacteria" id="BAA79796">
    <property type="protein sequence ID" value="BAA79796"/>
    <property type="gene ID" value="APE_0816a.1"/>
</dbReference>
<accession>Q9YDV1</accession>
<gene>
    <name evidence="1" type="ordered locus">APE_0816a.1</name>
</gene>
<evidence type="ECO:0000313" key="2">
    <source>
        <dbReference type="Proteomes" id="UP000002518"/>
    </source>
</evidence>
<dbReference type="PIR" id="D72674">
    <property type="entry name" value="D72674"/>
</dbReference>
<reference evidence="1 2" key="1">
    <citation type="journal article" date="1999" name="DNA Res.">
        <title>Complete genome sequence of an aerobic hyper-thermophilic crenarchaeon, Aeropyrum pernix K1.</title>
        <authorList>
            <person name="Kawarabayasi Y."/>
            <person name="Hino Y."/>
            <person name="Horikawa H."/>
            <person name="Yamazaki S."/>
            <person name="Haikawa Y."/>
            <person name="Jin-no K."/>
            <person name="Takahashi M."/>
            <person name="Sekine M."/>
            <person name="Baba S."/>
            <person name="Ankai A."/>
            <person name="Kosugi H."/>
            <person name="Hosoyama A."/>
            <person name="Fukui S."/>
            <person name="Nagai Y."/>
            <person name="Nishijima K."/>
            <person name="Nakazawa H."/>
            <person name="Takamiya M."/>
            <person name="Masuda S."/>
            <person name="Funahashi T."/>
            <person name="Tanaka T."/>
            <person name="Kudoh Y."/>
            <person name="Yamazaki J."/>
            <person name="Kushida N."/>
            <person name="Oguchi A."/>
            <person name="Aoki K."/>
            <person name="Kubota K."/>
            <person name="Nakamura Y."/>
            <person name="Nomura N."/>
            <person name="Sako Y."/>
            <person name="Kikuchi H."/>
        </authorList>
    </citation>
    <scope>NUCLEOTIDE SEQUENCE [LARGE SCALE GENOMIC DNA]</scope>
    <source>
        <strain evidence="2">ATCC 700893 / DSM 11879 / JCM 9820 / NBRC 100138 / K1</strain>
    </source>
</reference>
<sequence length="42" mass="4524">MNPGPPPCKGGVLTRLDDGPWAPVVSDLIRAGSYRFTELLQV</sequence>
<dbReference type="AlphaFoldDB" id="Q9YDV1"/>
<dbReference type="eggNOG" id="arCOG07843">
    <property type="taxonomic scope" value="Archaea"/>
</dbReference>
<evidence type="ECO:0000313" key="1">
    <source>
        <dbReference type="EMBL" id="BAA79796.2"/>
    </source>
</evidence>